<dbReference type="Pfam" id="PF16695">
    <property type="entry name" value="Tai4"/>
    <property type="match status" value="1"/>
</dbReference>
<organism evidence="1 2">
    <name type="scientific">Frateuria aurantia (strain ATCC 33424 / DSM 6220 / KCTC 2777 / LMG 1558 / NBRC 3245 / NCIMB 13370)</name>
    <name type="common">Acetobacter aurantius</name>
    <dbReference type="NCBI Taxonomy" id="767434"/>
    <lineage>
        <taxon>Bacteria</taxon>
        <taxon>Pseudomonadati</taxon>
        <taxon>Pseudomonadota</taxon>
        <taxon>Gammaproteobacteria</taxon>
        <taxon>Lysobacterales</taxon>
        <taxon>Rhodanobacteraceae</taxon>
        <taxon>Frateuria</taxon>
    </lineage>
</organism>
<dbReference type="HOGENOM" id="CLU_1793634_0_0_6"/>
<evidence type="ECO:0000313" key="1">
    <source>
        <dbReference type="EMBL" id="AFC86008.1"/>
    </source>
</evidence>
<name>H8L6S2_FRAAD</name>
<accession>H8L6S2</accession>
<dbReference type="PROSITE" id="PS51257">
    <property type="entry name" value="PROKAR_LIPOPROTEIN"/>
    <property type="match status" value="1"/>
</dbReference>
<dbReference type="InterPro" id="IPR038314">
    <property type="entry name" value="T6SS_sf"/>
</dbReference>
<dbReference type="Proteomes" id="UP000005234">
    <property type="component" value="Chromosome"/>
</dbReference>
<keyword evidence="2" id="KW-1185">Reference proteome</keyword>
<proteinExistence type="predicted"/>
<sequence>MSHERSVPLFVLFAAAACVWASGLFAADSRHLSRMQYELSGHASRFRDSVLVSCLSQAYRSDPSTTKDMDNSLAALRKRESYPGMRGPSDIKPLVDSYLARDYHLPLAEAEIKGIRFDLLKCLDLYHDQEHRGDGAKYLGLPPA</sequence>
<dbReference type="KEGG" id="fau:Fraau_1590"/>
<dbReference type="STRING" id="767434.Fraau_1590"/>
<dbReference type="OrthoDB" id="6563623at2"/>
<protein>
    <submittedName>
        <fullName evidence="1">Uncharacterized protein</fullName>
    </submittedName>
</protein>
<dbReference type="AlphaFoldDB" id="H8L6S2"/>
<gene>
    <name evidence="1" type="ordered locus">Fraau_1590</name>
</gene>
<dbReference type="Gene3D" id="1.20.120.1620">
    <property type="match status" value="1"/>
</dbReference>
<reference evidence="1" key="1">
    <citation type="submission" date="2012-02" db="EMBL/GenBank/DDBJ databases">
        <title>The complete genome of Frateuria aurantia DSM 6220.</title>
        <authorList>
            <consortium name="US DOE Joint Genome Institute (JGI-PGF)"/>
            <person name="Lucas S."/>
            <person name="Copeland A."/>
            <person name="Lapidus A."/>
            <person name="Glavina del Rio T."/>
            <person name="Dalin E."/>
            <person name="Tice H."/>
            <person name="Bruce D."/>
            <person name="Goodwin L."/>
            <person name="Pitluck S."/>
            <person name="Peters L."/>
            <person name="Ovchinnikova G."/>
            <person name="Teshima H."/>
            <person name="Kyrpides N."/>
            <person name="Mavromatis K."/>
            <person name="Ivanova N."/>
            <person name="Brettin T."/>
            <person name="Detter J.C."/>
            <person name="Han C."/>
            <person name="Larimer F."/>
            <person name="Land M."/>
            <person name="Hauser L."/>
            <person name="Markowitz V."/>
            <person name="Cheng J.-F."/>
            <person name="Hugenholtz P."/>
            <person name="Woyke T."/>
            <person name="Wu D."/>
            <person name="Brambilla E."/>
            <person name="Klenk H.-P."/>
            <person name="Eisen J.A."/>
        </authorList>
    </citation>
    <scope>NUCLEOTIDE SEQUENCE</scope>
    <source>
        <strain evidence="1">DSM 6220</strain>
    </source>
</reference>
<dbReference type="InterPro" id="IPR032032">
    <property type="entry name" value="Tai4"/>
</dbReference>
<dbReference type="RefSeq" id="WP_014403013.1">
    <property type="nucleotide sequence ID" value="NC_017033.1"/>
</dbReference>
<dbReference type="EMBL" id="CP003350">
    <property type="protein sequence ID" value="AFC86008.1"/>
    <property type="molecule type" value="Genomic_DNA"/>
</dbReference>
<evidence type="ECO:0000313" key="2">
    <source>
        <dbReference type="Proteomes" id="UP000005234"/>
    </source>
</evidence>